<feature type="domain" description="Ubiquitin-like protease family profile" evidence="5">
    <location>
        <begin position="318"/>
        <end position="510"/>
    </location>
</feature>
<dbReference type="Proteomes" id="UP000825935">
    <property type="component" value="Chromosome 9"/>
</dbReference>
<dbReference type="PROSITE" id="PS50600">
    <property type="entry name" value="ULP_PROTEASE"/>
    <property type="match status" value="1"/>
</dbReference>
<protein>
    <recommendedName>
        <fullName evidence="5">Ubiquitin-like protease family profile domain-containing protein</fullName>
    </recommendedName>
</protein>
<proteinExistence type="inferred from homology"/>
<organism evidence="6 7">
    <name type="scientific">Ceratopteris richardii</name>
    <name type="common">Triangle waterfern</name>
    <dbReference type="NCBI Taxonomy" id="49495"/>
    <lineage>
        <taxon>Eukaryota</taxon>
        <taxon>Viridiplantae</taxon>
        <taxon>Streptophyta</taxon>
        <taxon>Embryophyta</taxon>
        <taxon>Tracheophyta</taxon>
        <taxon>Polypodiopsida</taxon>
        <taxon>Polypodiidae</taxon>
        <taxon>Polypodiales</taxon>
        <taxon>Pteridineae</taxon>
        <taxon>Pteridaceae</taxon>
        <taxon>Parkerioideae</taxon>
        <taxon>Ceratopteris</taxon>
    </lineage>
</organism>
<dbReference type="GO" id="GO:0016926">
    <property type="term" value="P:protein desumoylation"/>
    <property type="evidence" value="ECO:0007669"/>
    <property type="project" value="UniProtKB-ARBA"/>
</dbReference>
<comment type="similarity">
    <text evidence="1">Belongs to the peptidase C48 family.</text>
</comment>
<accession>A0A8T2U744</accession>
<dbReference type="OrthoDB" id="442460at2759"/>
<evidence type="ECO:0000313" key="6">
    <source>
        <dbReference type="EMBL" id="KAH7430380.1"/>
    </source>
</evidence>
<comment type="caution">
    <text evidence="6">The sequence shown here is derived from an EMBL/GenBank/DDBJ whole genome shotgun (WGS) entry which is preliminary data.</text>
</comment>
<evidence type="ECO:0000256" key="2">
    <source>
        <dbReference type="ARBA" id="ARBA00022670"/>
    </source>
</evidence>
<reference evidence="6" key="1">
    <citation type="submission" date="2021-08" db="EMBL/GenBank/DDBJ databases">
        <title>WGS assembly of Ceratopteris richardii.</title>
        <authorList>
            <person name="Marchant D.B."/>
            <person name="Chen G."/>
            <person name="Jenkins J."/>
            <person name="Shu S."/>
            <person name="Leebens-Mack J."/>
            <person name="Grimwood J."/>
            <person name="Schmutz J."/>
            <person name="Soltis P."/>
            <person name="Soltis D."/>
            <person name="Chen Z.-H."/>
        </authorList>
    </citation>
    <scope>NUCLEOTIDE SEQUENCE</scope>
    <source>
        <strain evidence="6">Whitten #5841</strain>
        <tissue evidence="6">Leaf</tissue>
    </source>
</reference>
<name>A0A8T2U744_CERRI</name>
<dbReference type="PANTHER" id="PTHR46915:SF2">
    <property type="entry name" value="UBIQUITIN-LIKE PROTEASE 4"/>
    <property type="match status" value="1"/>
</dbReference>
<keyword evidence="3" id="KW-0378">Hydrolase</keyword>
<evidence type="ECO:0000259" key="5">
    <source>
        <dbReference type="PROSITE" id="PS50600"/>
    </source>
</evidence>
<dbReference type="GO" id="GO:0006508">
    <property type="term" value="P:proteolysis"/>
    <property type="evidence" value="ECO:0007669"/>
    <property type="project" value="UniProtKB-KW"/>
</dbReference>
<keyword evidence="7" id="KW-1185">Reference proteome</keyword>
<dbReference type="GO" id="GO:0008234">
    <property type="term" value="F:cysteine-type peptidase activity"/>
    <property type="evidence" value="ECO:0007669"/>
    <property type="project" value="UniProtKB-KW"/>
</dbReference>
<sequence>MGTGNKGTPLSLDIGKCMEHASKEYYSLEITGVRSDPFSLKRTEDEEEVFLSIDSVNDAIRKTETNLKALGQVLPDKGEKFKKRLEYLHAVREDMRKQQGSKGNCILPSVAQGLQHCDHEQYKGSAFCDSIEMLKGSSKNGNTVSEVSYTTNMPSPSLRCRDQRDRSHIVVPSSSFYTPNISSKFDIETHEYRSQGSVASRVAANKRCRTLSPHKRKDKYPSVGSSSVDFARRLEKATEEEGSLNLKSRSLPDLYRHNNGASLDTAMELSDDDETNDMGNLKTGLKHKRISSSYDLRSNLYKKEGFRLTYPSGDPEAVEVQQSDLKHLDDHEFLNDTVIDFYIKYLQRPEFLSQEKKRHFHFFNTFFFKKLLLDKRKRRKSDSAYLKLRNWTKGINIFQKSYLLVPIHDSAHWSLGIICFARNDDDERDDDEEDDVAPFILHLDSMRDGHASEEVFQVLRRYLEAEWNHVRGSGNRTIRLRDFVCKRVEVPLQQNAWDCGLFLLYFIECFLRDANSIFRPSLLDSMAVVQTSRCFQSKKKHKVCLEKPCTEIKQ</sequence>
<dbReference type="InterPro" id="IPR003653">
    <property type="entry name" value="Peptidase_C48_C"/>
</dbReference>
<dbReference type="Gene3D" id="3.30.310.130">
    <property type="entry name" value="Ubiquitin-related"/>
    <property type="match status" value="1"/>
</dbReference>
<dbReference type="AlphaFoldDB" id="A0A8T2U744"/>
<dbReference type="EMBL" id="CM035414">
    <property type="protein sequence ID" value="KAH7430380.1"/>
    <property type="molecule type" value="Genomic_DNA"/>
</dbReference>
<evidence type="ECO:0000256" key="3">
    <source>
        <dbReference type="ARBA" id="ARBA00022801"/>
    </source>
</evidence>
<dbReference type="PANTHER" id="PTHR46915">
    <property type="entry name" value="UBIQUITIN-LIKE PROTEASE 4-RELATED"/>
    <property type="match status" value="1"/>
</dbReference>
<evidence type="ECO:0000313" key="7">
    <source>
        <dbReference type="Proteomes" id="UP000825935"/>
    </source>
</evidence>
<dbReference type="InterPro" id="IPR038765">
    <property type="entry name" value="Papain-like_cys_pep_sf"/>
</dbReference>
<evidence type="ECO:0000256" key="4">
    <source>
        <dbReference type="ARBA" id="ARBA00022807"/>
    </source>
</evidence>
<dbReference type="Pfam" id="PF02902">
    <property type="entry name" value="Peptidase_C48"/>
    <property type="match status" value="1"/>
</dbReference>
<dbReference type="SUPFAM" id="SSF54001">
    <property type="entry name" value="Cysteine proteinases"/>
    <property type="match status" value="1"/>
</dbReference>
<gene>
    <name evidence="6" type="ORF">KP509_09G096300</name>
</gene>
<dbReference type="Gene3D" id="1.10.418.20">
    <property type="match status" value="1"/>
</dbReference>
<keyword evidence="4" id="KW-0788">Thiol protease</keyword>
<keyword evidence="2" id="KW-0645">Protease</keyword>
<evidence type="ECO:0000256" key="1">
    <source>
        <dbReference type="ARBA" id="ARBA00005234"/>
    </source>
</evidence>